<evidence type="ECO:0000256" key="3">
    <source>
        <dbReference type="ARBA" id="ARBA00022833"/>
    </source>
</evidence>
<feature type="domain" description="Enoyl reductase (ER)" evidence="6">
    <location>
        <begin position="99"/>
        <end position="484"/>
    </location>
</feature>
<dbReference type="STRING" id="1391653.AKJ08_3563"/>
<dbReference type="Gene3D" id="3.90.180.10">
    <property type="entry name" value="Medium-chain alcohol dehydrogenases, catalytic domain"/>
    <property type="match status" value="1"/>
</dbReference>
<accession>A0A0K1PID3</accession>
<gene>
    <name evidence="7" type="ORF">AKJ08_3563</name>
</gene>
<dbReference type="InterPro" id="IPR013149">
    <property type="entry name" value="ADH-like_C"/>
</dbReference>
<keyword evidence="4" id="KW-0560">Oxidoreductase</keyword>
<dbReference type="AlphaFoldDB" id="A0A0K1PID3"/>
<proteinExistence type="inferred from homology"/>
<dbReference type="KEGG" id="vin:AKJ08_3563"/>
<name>A0A0K1PID3_9BACT</name>
<evidence type="ECO:0000259" key="6">
    <source>
        <dbReference type="SMART" id="SM00829"/>
    </source>
</evidence>
<dbReference type="SUPFAM" id="SSF50129">
    <property type="entry name" value="GroES-like"/>
    <property type="match status" value="1"/>
</dbReference>
<dbReference type="PROSITE" id="PS00059">
    <property type="entry name" value="ADH_ZINC"/>
    <property type="match status" value="1"/>
</dbReference>
<reference evidence="7 8" key="1">
    <citation type="submission" date="2015-08" db="EMBL/GenBank/DDBJ databases">
        <authorList>
            <person name="Babu N.S."/>
            <person name="Beckwith C.J."/>
            <person name="Beseler K.G."/>
            <person name="Brison A."/>
            <person name="Carone J.V."/>
            <person name="Caskin T.P."/>
            <person name="Diamond M."/>
            <person name="Durham M.E."/>
            <person name="Foxe J.M."/>
            <person name="Go M."/>
            <person name="Henderson B.A."/>
            <person name="Jones I.B."/>
            <person name="McGettigan J.A."/>
            <person name="Micheletti S.J."/>
            <person name="Nasrallah M.E."/>
            <person name="Ortiz D."/>
            <person name="Piller C.R."/>
            <person name="Privatt S.R."/>
            <person name="Schneider S.L."/>
            <person name="Sharp S."/>
            <person name="Smith T.C."/>
            <person name="Stanton J.D."/>
            <person name="Ullery H.E."/>
            <person name="Wilson R.J."/>
            <person name="Serrano M.G."/>
            <person name="Buck G."/>
            <person name="Lee V."/>
            <person name="Wang Y."/>
            <person name="Carvalho R."/>
            <person name="Voegtly L."/>
            <person name="Shi R."/>
            <person name="Duckworth R."/>
            <person name="Johnson A."/>
            <person name="Loviza R."/>
            <person name="Walstead R."/>
            <person name="Shah Z."/>
            <person name="Kiflezghi M."/>
            <person name="Wade K."/>
            <person name="Ball S.L."/>
            <person name="Bradley K.W."/>
            <person name="Asai D.J."/>
            <person name="Bowman C.A."/>
            <person name="Russell D.A."/>
            <person name="Pope W.H."/>
            <person name="Jacobs-Sera D."/>
            <person name="Hendrix R.W."/>
            <person name="Hatfull G.F."/>
        </authorList>
    </citation>
    <scope>NUCLEOTIDE SEQUENCE [LARGE SCALE GENOMIC DNA]</scope>
    <source>
        <strain evidence="7 8">DSM 27710</strain>
    </source>
</reference>
<keyword evidence="2 5" id="KW-0479">Metal-binding</keyword>
<dbReference type="InterPro" id="IPR020843">
    <property type="entry name" value="ER"/>
</dbReference>
<dbReference type="SMART" id="SM00829">
    <property type="entry name" value="PKS_ER"/>
    <property type="match status" value="1"/>
</dbReference>
<dbReference type="PATRIC" id="fig|1391653.3.peg.3720"/>
<dbReference type="InterPro" id="IPR002328">
    <property type="entry name" value="ADH_Zn_CS"/>
</dbReference>
<dbReference type="CDD" id="cd08283">
    <property type="entry name" value="FDH_like_1"/>
    <property type="match status" value="1"/>
</dbReference>
<evidence type="ECO:0000256" key="4">
    <source>
        <dbReference type="ARBA" id="ARBA00023002"/>
    </source>
</evidence>
<dbReference type="PANTHER" id="PTHR42813:SF7">
    <property type="entry name" value="ALCOHOL DEHYDROGENASE (ZN-DEPENDENT)-RELATED"/>
    <property type="match status" value="1"/>
</dbReference>
<evidence type="ECO:0000256" key="1">
    <source>
        <dbReference type="ARBA" id="ARBA00001947"/>
    </source>
</evidence>
<dbReference type="GO" id="GO:0008270">
    <property type="term" value="F:zinc ion binding"/>
    <property type="evidence" value="ECO:0007669"/>
    <property type="project" value="InterPro"/>
</dbReference>
<dbReference type="InterPro" id="IPR011032">
    <property type="entry name" value="GroES-like_sf"/>
</dbReference>
<dbReference type="SUPFAM" id="SSF51735">
    <property type="entry name" value="NAD(P)-binding Rossmann-fold domains"/>
    <property type="match status" value="1"/>
</dbReference>
<evidence type="ECO:0000313" key="8">
    <source>
        <dbReference type="Proteomes" id="UP000055590"/>
    </source>
</evidence>
<organism evidence="7 8">
    <name type="scientific">Vulgatibacter incomptus</name>
    <dbReference type="NCBI Taxonomy" id="1391653"/>
    <lineage>
        <taxon>Bacteria</taxon>
        <taxon>Pseudomonadati</taxon>
        <taxon>Myxococcota</taxon>
        <taxon>Myxococcia</taxon>
        <taxon>Myxococcales</taxon>
        <taxon>Cystobacterineae</taxon>
        <taxon>Vulgatibacteraceae</taxon>
        <taxon>Vulgatibacter</taxon>
    </lineage>
</organism>
<dbReference type="PANTHER" id="PTHR42813">
    <property type="entry name" value="ZINC-TYPE ALCOHOL DEHYDROGENASE-LIKE"/>
    <property type="match status" value="1"/>
</dbReference>
<dbReference type="Pfam" id="PF00107">
    <property type="entry name" value="ADH_zinc_N"/>
    <property type="match status" value="1"/>
</dbReference>
<protein>
    <submittedName>
        <fullName evidence="7">Threonine dehydrogenase</fullName>
    </submittedName>
</protein>
<dbReference type="GO" id="GO:0016616">
    <property type="term" value="F:oxidoreductase activity, acting on the CH-OH group of donors, NAD or NADP as acceptor"/>
    <property type="evidence" value="ECO:0007669"/>
    <property type="project" value="UniProtKB-ARBA"/>
</dbReference>
<keyword evidence="8" id="KW-1185">Reference proteome</keyword>
<evidence type="ECO:0000256" key="5">
    <source>
        <dbReference type="RuleBase" id="RU361277"/>
    </source>
</evidence>
<evidence type="ECO:0000256" key="2">
    <source>
        <dbReference type="ARBA" id="ARBA00022723"/>
    </source>
</evidence>
<dbReference type="InterPro" id="IPR013154">
    <property type="entry name" value="ADH-like_N"/>
</dbReference>
<dbReference type="InterPro" id="IPR036291">
    <property type="entry name" value="NAD(P)-bd_dom_sf"/>
</dbReference>
<comment type="similarity">
    <text evidence="5">Belongs to the zinc-containing alcohol dehydrogenase family.</text>
</comment>
<sequence>MAISFSFQEDRDCDDADARDRRALRLPDRYRSRARRSMQARPDLSGVHLRPVREGARLRGEEGRRLGLGDRCGHAAGIPIHGESPNVEVHAMKAVVFHGVGDIRLEDVEDPRIEEPTDAVVRITASSICGTDLHMVRGTLTGMKPGTVLGHEGVGVVEELGDDVRNLKVGDRVLIASTIACGDCAYCREGYFAQCDRANPNGPQAGTAFFGGPETSGPFQGLQAERARIPFANVGLVKLPDSISNEQAILLSDILPTGWMAAELAEIKDGDTVAVFGCGPVGQAAIAAARHRSAGRIFAVDNVTTRLEMARALGAEVIDFSDEDPVEQIRRLTDGIGVDRAIDAVGIDAKHPRSGSALDDAMEHKEEYRKEVAEIAPEQNRQFWSWRPGDAPTLALDWAVQSLAKAGTLAVIGVYPSTDRFFPLGYAMGKNLTINMGICNHRKYIPELVELVRSGQLDLAPYLTEIRPLSQVIDSYKAFERRDPYWSKVEIQPGA</sequence>
<comment type="cofactor">
    <cofactor evidence="1 5">
        <name>Zn(2+)</name>
        <dbReference type="ChEBI" id="CHEBI:29105"/>
    </cofactor>
</comment>
<dbReference type="EMBL" id="CP012332">
    <property type="protein sequence ID" value="AKU93176.1"/>
    <property type="molecule type" value="Genomic_DNA"/>
</dbReference>
<keyword evidence="3 5" id="KW-0862">Zinc</keyword>
<dbReference type="Pfam" id="PF08240">
    <property type="entry name" value="ADH_N"/>
    <property type="match status" value="1"/>
</dbReference>
<dbReference type="Proteomes" id="UP000055590">
    <property type="component" value="Chromosome"/>
</dbReference>
<evidence type="ECO:0000313" key="7">
    <source>
        <dbReference type="EMBL" id="AKU93176.1"/>
    </source>
</evidence>
<dbReference type="Gene3D" id="3.40.50.720">
    <property type="entry name" value="NAD(P)-binding Rossmann-like Domain"/>
    <property type="match status" value="1"/>
</dbReference>